<dbReference type="InterPro" id="IPR036236">
    <property type="entry name" value="Znf_C2H2_sf"/>
</dbReference>
<evidence type="ECO:0000256" key="1">
    <source>
        <dbReference type="PROSITE-ProRule" id="PRU00042"/>
    </source>
</evidence>
<keyword evidence="5" id="KW-1185">Reference proteome</keyword>
<dbReference type="Gene3D" id="3.30.160.60">
    <property type="entry name" value="Classic Zinc Finger"/>
    <property type="match status" value="1"/>
</dbReference>
<protein>
    <recommendedName>
        <fullName evidence="3">C2H2-type domain-containing protein</fullName>
    </recommendedName>
</protein>
<dbReference type="PROSITE" id="PS00028">
    <property type="entry name" value="ZINC_FINGER_C2H2_1"/>
    <property type="match status" value="1"/>
</dbReference>
<feature type="compositionally biased region" description="Basic and acidic residues" evidence="2">
    <location>
        <begin position="103"/>
        <end position="117"/>
    </location>
</feature>
<name>A0AAE0J3Q4_9PEZI</name>
<keyword evidence="1" id="KW-0863">Zinc-finger</keyword>
<feature type="region of interest" description="Disordered" evidence="2">
    <location>
        <begin position="250"/>
        <end position="328"/>
    </location>
</feature>
<dbReference type="PANTHER" id="PTHR35392:SF1">
    <property type="entry name" value="ZN(II)2CYS6 TRANSCRIPTION FACTOR (EUROFUNG)"/>
    <property type="match status" value="1"/>
</dbReference>
<gene>
    <name evidence="4" type="ORF">B0T19DRAFT_447441</name>
</gene>
<evidence type="ECO:0000256" key="2">
    <source>
        <dbReference type="SAM" id="MobiDB-lite"/>
    </source>
</evidence>
<dbReference type="Pfam" id="PF24537">
    <property type="entry name" value="zf-C2H2_fungi"/>
    <property type="match status" value="1"/>
</dbReference>
<feature type="compositionally biased region" description="Low complexity" evidence="2">
    <location>
        <begin position="290"/>
        <end position="305"/>
    </location>
</feature>
<feature type="domain" description="C2H2-type" evidence="3">
    <location>
        <begin position="914"/>
        <end position="942"/>
    </location>
</feature>
<dbReference type="SUPFAM" id="SSF57667">
    <property type="entry name" value="beta-beta-alpha zinc fingers"/>
    <property type="match status" value="1"/>
</dbReference>
<proteinExistence type="predicted"/>
<feature type="region of interest" description="Disordered" evidence="2">
    <location>
        <begin position="179"/>
        <end position="226"/>
    </location>
</feature>
<dbReference type="PANTHER" id="PTHR35392">
    <property type="entry name" value="ZN(II)2CYS6 TRANSCRIPTION FACTOR (EUROFUNG)-RELATED-RELATED"/>
    <property type="match status" value="1"/>
</dbReference>
<dbReference type="EMBL" id="JAUEPO010000001">
    <property type="protein sequence ID" value="KAK3336308.1"/>
    <property type="molecule type" value="Genomic_DNA"/>
</dbReference>
<dbReference type="InterPro" id="IPR013087">
    <property type="entry name" value="Znf_C2H2_type"/>
</dbReference>
<dbReference type="Proteomes" id="UP001286456">
    <property type="component" value="Unassembled WGS sequence"/>
</dbReference>
<organism evidence="4 5">
    <name type="scientific">Cercophora scortea</name>
    <dbReference type="NCBI Taxonomy" id="314031"/>
    <lineage>
        <taxon>Eukaryota</taxon>
        <taxon>Fungi</taxon>
        <taxon>Dikarya</taxon>
        <taxon>Ascomycota</taxon>
        <taxon>Pezizomycotina</taxon>
        <taxon>Sordariomycetes</taxon>
        <taxon>Sordariomycetidae</taxon>
        <taxon>Sordariales</taxon>
        <taxon>Lasiosphaeriaceae</taxon>
        <taxon>Cercophora</taxon>
    </lineage>
</organism>
<feature type="compositionally biased region" description="Basic and acidic residues" evidence="2">
    <location>
        <begin position="179"/>
        <end position="194"/>
    </location>
</feature>
<keyword evidence="1" id="KW-0862">Zinc</keyword>
<sequence length="1048" mass="117286">MDLDVDLDYFSWETDLEHSFARTTDMQLEFHDAPQQYHQPGHEAAIGHPSDFLFLEDEETFPNFFDGGLTADDTSMNTIRAVGLGLIGRETGPVHGMGSRAVHQHDSERSADDHDSRRLRSQLSLLSAGSYGDELVFKACDRSKAIALHSLAIEYGLGYNHNVTSQTVSISRITASHLADRHTNTVRPHDDARPEPIAARPPPTSRRQLVPGVGDSHLPGFPSSEAEVPISNRSLFEVFTPLFAEINGDYTPTNTRGSAPGSAPATSDVGQRDEKSSATLPEPASSDHGQQITRSRSQRISNSISKHVSTWKTSMSKGGRRGPLTEDGRRDMRALEEVNGACWRCKVLRRKCDPGTPCRCCLQSIPTPHVGDDAPLWPLIGCRRGPIRLSMTVQLLCPKSRRTSPEQLHQKSHEGRRSVDISDRCLLSAESQRLSDMKAVLEGASYKLSITDPTMRDCFASFVEAGRYRNQDSLHSSRNSRDNAVTYAELIATVAWELAENQTSLQLLEIRSWEQFMAMLETACLYEAEVGQTSLVMLSMVCLRHCLGALRLNSANLLSVDAHNNCQAHECQVHYIHDLGLHIRAYIDELSSVIFNKENMRDRRWWLSTFFSLYIQSYIRHALTTIEKQLCFPAVDDVPAEDLTSTQYLHLAAMLFTAASAKYDPLLGGRQQYALTDNSVIPEAMIPEPHQSSAKAACEIEKWPEAGIKNPYQFLRRLFQIGSLDFELEQVDVQMTDVSTRLGEPNAPLSPPGWNQGMPPFRRLESPRLNRRFAPHSPSAHFKRDSINSHYSLASFASGPSNTSSISLTKSFDTDITSLYESLYESPISVPDQRGSFQPMKGLIREGHYTSFHDMSPMTSSQAQRIETGGSALEDEGAKPEVSTSCFVCDCCPKSPRLFHSSEDLRKHESEKPYPCSQCKKRFKGPKEAERHINAIHLKSDYWSCQALTDTQMAYHSEEYPDVAWDICGFCGGVFLRNADRSPNTDELASHLELVHKYKECKQSKKFYRVDNFRQHLKTAHGAKLGKWLKVLEKNCRTGTSRPDVSGA</sequence>
<evidence type="ECO:0000313" key="4">
    <source>
        <dbReference type="EMBL" id="KAK3336308.1"/>
    </source>
</evidence>
<feature type="compositionally biased region" description="Polar residues" evidence="2">
    <location>
        <begin position="306"/>
        <end position="316"/>
    </location>
</feature>
<evidence type="ECO:0000313" key="5">
    <source>
        <dbReference type="Proteomes" id="UP001286456"/>
    </source>
</evidence>
<reference evidence="4" key="2">
    <citation type="submission" date="2023-06" db="EMBL/GenBank/DDBJ databases">
        <authorList>
            <consortium name="Lawrence Berkeley National Laboratory"/>
            <person name="Haridas S."/>
            <person name="Hensen N."/>
            <person name="Bonometti L."/>
            <person name="Westerberg I."/>
            <person name="Brannstrom I.O."/>
            <person name="Guillou S."/>
            <person name="Cros-Aarteil S."/>
            <person name="Calhoun S."/>
            <person name="Kuo A."/>
            <person name="Mondo S."/>
            <person name="Pangilinan J."/>
            <person name="Riley R."/>
            <person name="Labutti K."/>
            <person name="Andreopoulos B."/>
            <person name="Lipzen A."/>
            <person name="Chen C."/>
            <person name="Yanf M."/>
            <person name="Daum C."/>
            <person name="Ng V."/>
            <person name="Clum A."/>
            <person name="Steindorff A."/>
            <person name="Ohm R."/>
            <person name="Martin F."/>
            <person name="Silar P."/>
            <person name="Natvig D."/>
            <person name="Lalanne C."/>
            <person name="Gautier V."/>
            <person name="Ament-Velasquez S.L."/>
            <person name="Kruys A."/>
            <person name="Hutchinson M.I."/>
            <person name="Powell A.J."/>
            <person name="Barry K."/>
            <person name="Miller A.N."/>
            <person name="Grigoriev I.V."/>
            <person name="Debuchy R."/>
            <person name="Gladieux P."/>
            <person name="Thoren M.H."/>
            <person name="Johannesson H."/>
        </authorList>
    </citation>
    <scope>NUCLEOTIDE SEQUENCE</scope>
    <source>
        <strain evidence="4">SMH4131-1</strain>
    </source>
</reference>
<dbReference type="GO" id="GO:0008270">
    <property type="term" value="F:zinc ion binding"/>
    <property type="evidence" value="ECO:0007669"/>
    <property type="project" value="UniProtKB-KW"/>
</dbReference>
<comment type="caution">
    <text evidence="4">The sequence shown here is derived from an EMBL/GenBank/DDBJ whole genome shotgun (WGS) entry which is preliminary data.</text>
</comment>
<dbReference type="AlphaFoldDB" id="A0AAE0J3Q4"/>
<evidence type="ECO:0000259" key="3">
    <source>
        <dbReference type="PROSITE" id="PS50157"/>
    </source>
</evidence>
<dbReference type="InterPro" id="IPR052973">
    <property type="entry name" value="Fungal_sec-metab_reg_TF"/>
</dbReference>
<reference evidence="4" key="1">
    <citation type="journal article" date="2023" name="Mol. Phylogenet. Evol.">
        <title>Genome-scale phylogeny and comparative genomics of the fungal order Sordariales.</title>
        <authorList>
            <person name="Hensen N."/>
            <person name="Bonometti L."/>
            <person name="Westerberg I."/>
            <person name="Brannstrom I.O."/>
            <person name="Guillou S."/>
            <person name="Cros-Aarteil S."/>
            <person name="Calhoun S."/>
            <person name="Haridas S."/>
            <person name="Kuo A."/>
            <person name="Mondo S."/>
            <person name="Pangilinan J."/>
            <person name="Riley R."/>
            <person name="LaButti K."/>
            <person name="Andreopoulos B."/>
            <person name="Lipzen A."/>
            <person name="Chen C."/>
            <person name="Yan M."/>
            <person name="Daum C."/>
            <person name="Ng V."/>
            <person name="Clum A."/>
            <person name="Steindorff A."/>
            <person name="Ohm R.A."/>
            <person name="Martin F."/>
            <person name="Silar P."/>
            <person name="Natvig D.O."/>
            <person name="Lalanne C."/>
            <person name="Gautier V."/>
            <person name="Ament-Velasquez S.L."/>
            <person name="Kruys A."/>
            <person name="Hutchinson M.I."/>
            <person name="Powell A.J."/>
            <person name="Barry K."/>
            <person name="Miller A.N."/>
            <person name="Grigoriev I.V."/>
            <person name="Debuchy R."/>
            <person name="Gladieux P."/>
            <person name="Hiltunen Thoren M."/>
            <person name="Johannesson H."/>
        </authorList>
    </citation>
    <scope>NUCLEOTIDE SEQUENCE</scope>
    <source>
        <strain evidence="4">SMH4131-1</strain>
    </source>
</reference>
<dbReference type="InterPro" id="IPR057026">
    <property type="entry name" value="Znf-C2H2_ascomycetes"/>
</dbReference>
<keyword evidence="1" id="KW-0479">Metal-binding</keyword>
<dbReference type="PROSITE" id="PS50157">
    <property type="entry name" value="ZINC_FINGER_C2H2_2"/>
    <property type="match status" value="1"/>
</dbReference>
<dbReference type="SMART" id="SM00355">
    <property type="entry name" value="ZnF_C2H2"/>
    <property type="match status" value="2"/>
</dbReference>
<feature type="region of interest" description="Disordered" evidence="2">
    <location>
        <begin position="93"/>
        <end position="117"/>
    </location>
</feature>
<accession>A0AAE0J3Q4</accession>